<dbReference type="SMART" id="SM00552">
    <property type="entry name" value="ADEAMc"/>
    <property type="match status" value="1"/>
</dbReference>
<dbReference type="GO" id="GO:0046872">
    <property type="term" value="F:metal ion binding"/>
    <property type="evidence" value="ECO:0007669"/>
    <property type="project" value="UniProtKB-KW"/>
</dbReference>
<dbReference type="GO" id="GO:0008033">
    <property type="term" value="P:tRNA processing"/>
    <property type="evidence" value="ECO:0007669"/>
    <property type="project" value="UniProtKB-KW"/>
</dbReference>
<dbReference type="EC" id="3.5.4.34" evidence="8"/>
<dbReference type="InterPro" id="IPR002466">
    <property type="entry name" value="A_deamin"/>
</dbReference>
<keyword evidence="2" id="KW-0479">Metal-binding</keyword>
<evidence type="ECO:0000313" key="14">
    <source>
        <dbReference type="Proteomes" id="UP001258017"/>
    </source>
</evidence>
<comment type="function">
    <text evidence="6">Specifically deaminates adenosine-37 to inosine in tRNA-Ala.</text>
</comment>
<gene>
    <name evidence="13" type="ORF">KPH14_011636</name>
</gene>
<evidence type="ECO:0000313" key="13">
    <source>
        <dbReference type="EMBL" id="KAK2578467.1"/>
    </source>
</evidence>
<evidence type="ECO:0000256" key="6">
    <source>
        <dbReference type="ARBA" id="ARBA00037784"/>
    </source>
</evidence>
<evidence type="ECO:0000256" key="2">
    <source>
        <dbReference type="ARBA" id="ARBA00022723"/>
    </source>
</evidence>
<evidence type="ECO:0000256" key="3">
    <source>
        <dbReference type="ARBA" id="ARBA00022801"/>
    </source>
</evidence>
<evidence type="ECO:0000256" key="4">
    <source>
        <dbReference type="ARBA" id="ARBA00022833"/>
    </source>
</evidence>
<evidence type="ECO:0000256" key="1">
    <source>
        <dbReference type="ARBA" id="ARBA00022694"/>
    </source>
</evidence>
<comment type="catalytic activity">
    <reaction evidence="11">
        <text>adenosine(37) in tRNA(Ala) + H2O + H(+) = inosine(37) in tRNA(Ala) + NH4(+)</text>
        <dbReference type="Rhea" id="RHEA:50968"/>
        <dbReference type="Rhea" id="RHEA-COMP:12855"/>
        <dbReference type="Rhea" id="RHEA-COMP:12856"/>
        <dbReference type="ChEBI" id="CHEBI:15377"/>
        <dbReference type="ChEBI" id="CHEBI:15378"/>
        <dbReference type="ChEBI" id="CHEBI:28938"/>
        <dbReference type="ChEBI" id="CHEBI:74411"/>
        <dbReference type="ChEBI" id="CHEBI:82852"/>
        <dbReference type="EC" id="3.5.4.34"/>
    </reaction>
</comment>
<keyword evidence="3" id="KW-0378">Hydrolase</keyword>
<dbReference type="Proteomes" id="UP001258017">
    <property type="component" value="Unassembled WGS sequence"/>
</dbReference>
<evidence type="ECO:0000259" key="12">
    <source>
        <dbReference type="PROSITE" id="PS50141"/>
    </source>
</evidence>
<keyword evidence="4" id="KW-0862">Zinc</keyword>
<evidence type="ECO:0000256" key="11">
    <source>
        <dbReference type="ARBA" id="ARBA00047635"/>
    </source>
</evidence>
<evidence type="ECO:0000256" key="5">
    <source>
        <dbReference type="ARBA" id="ARBA00037026"/>
    </source>
</evidence>
<name>A0AAD9RF14_9HYME</name>
<keyword evidence="14" id="KW-1185">Reference proteome</keyword>
<comment type="caution">
    <text evidence="13">The sequence shown here is derived from an EMBL/GenBank/DDBJ whole genome shotgun (WGS) entry which is preliminary data.</text>
</comment>
<dbReference type="AlphaFoldDB" id="A0AAD9RF14"/>
<evidence type="ECO:0000256" key="9">
    <source>
        <dbReference type="ARBA" id="ARBA00040502"/>
    </source>
</evidence>
<comment type="similarity">
    <text evidence="7">Belongs to the ADAT1 family.</text>
</comment>
<evidence type="ECO:0000256" key="8">
    <source>
        <dbReference type="ARBA" id="ARBA00038940"/>
    </source>
</evidence>
<dbReference type="PANTHER" id="PTHR46516">
    <property type="entry name" value="TRNA-SPECIFIC ADENOSINE DEAMINASE 1"/>
    <property type="match status" value="1"/>
</dbReference>
<evidence type="ECO:0000256" key="10">
    <source>
        <dbReference type="ARBA" id="ARBA00041760"/>
    </source>
</evidence>
<dbReference type="PROSITE" id="PS50141">
    <property type="entry name" value="A_DEAMIN_EDITASE"/>
    <property type="match status" value="1"/>
</dbReference>
<dbReference type="GO" id="GO:0003723">
    <property type="term" value="F:RNA binding"/>
    <property type="evidence" value="ECO:0007669"/>
    <property type="project" value="InterPro"/>
</dbReference>
<evidence type="ECO:0000256" key="7">
    <source>
        <dbReference type="ARBA" id="ARBA00038326"/>
    </source>
</evidence>
<sequence length="401" mass="45256">MNEFPNKVAKLCIEKYNALKKTGKPTDIEWTILSGILLKTECGSLSVVSLATGTKCLGESELVKTTRCEKGCRLSDSHAEVLTRRAFLRYLYDQIDIVLSGSRSKILFLNKENKLEIYPNVSFHFFSSQSPCGDCSIFPKDNIEEECPAKIRKITCADKDKLTLELHGNDKNSDIYRTGAKCLKIEKLQDPKLPGVDYHITGPLRTKPGRGDPTLSLSCSDKMAKWNMIGVQGSLLSLLISQIKLESITIGGGCPFSLEAMERGLCKRFSSKLHVPKIFQADIAFAQRKGGKRINPCPSSIIWCAVRKSDIEIAVQGRKQGATKKRKGHNLLVSKRALLETCLKICDKYKNIKTDISHPKKITYYDCKRWSVQYQSAWKQLKKEFFSSWPDKPLYLQDFIL</sequence>
<feature type="domain" description="A to I editase" evidence="12">
    <location>
        <begin position="49"/>
        <end position="399"/>
    </location>
</feature>
<keyword evidence="1" id="KW-0819">tRNA processing</keyword>
<accession>A0AAD9RF14</accession>
<dbReference type="GO" id="GO:0043829">
    <property type="term" value="F:tRNA-specific adenosine-37 deaminase activity"/>
    <property type="evidence" value="ECO:0007669"/>
    <property type="project" value="UniProtKB-EC"/>
</dbReference>
<dbReference type="PANTHER" id="PTHR46516:SF1">
    <property type="entry name" value="TRNA-SPECIFIC ADENOSINE DEAMINASE 1"/>
    <property type="match status" value="1"/>
</dbReference>
<dbReference type="Pfam" id="PF02137">
    <property type="entry name" value="A_deamin"/>
    <property type="match status" value="1"/>
</dbReference>
<dbReference type="EMBL" id="JAIFRP010000271">
    <property type="protein sequence ID" value="KAK2578467.1"/>
    <property type="molecule type" value="Genomic_DNA"/>
</dbReference>
<comment type="cofactor">
    <cofactor evidence="5">
        <name>1D-myo-inositol hexakisphosphate</name>
        <dbReference type="ChEBI" id="CHEBI:58130"/>
    </cofactor>
</comment>
<protein>
    <recommendedName>
        <fullName evidence="9">tRNA-specific adenosine deaminase 1</fullName>
        <ecNumber evidence="8">3.5.4.34</ecNumber>
    </recommendedName>
    <alternativeName>
        <fullName evidence="10">tRNA-specific adenosine-37 deaminase</fullName>
    </alternativeName>
</protein>
<proteinExistence type="inferred from homology"/>
<reference evidence="13" key="2">
    <citation type="journal article" date="2023" name="Commun. Biol.">
        <title>Intrasexual cuticular hydrocarbon dimorphism in a wasp sheds light on hydrocarbon biosynthesis genes in Hymenoptera.</title>
        <authorList>
            <person name="Moris V.C."/>
            <person name="Podsiadlowski L."/>
            <person name="Martin S."/>
            <person name="Oeyen J.P."/>
            <person name="Donath A."/>
            <person name="Petersen M."/>
            <person name="Wilbrandt J."/>
            <person name="Misof B."/>
            <person name="Liedtke D."/>
            <person name="Thamm M."/>
            <person name="Scheiner R."/>
            <person name="Schmitt T."/>
            <person name="Niehuis O."/>
        </authorList>
    </citation>
    <scope>NUCLEOTIDE SEQUENCE</scope>
    <source>
        <strain evidence="13">GBR_01_08_01A</strain>
    </source>
</reference>
<reference evidence="13" key="1">
    <citation type="submission" date="2021-08" db="EMBL/GenBank/DDBJ databases">
        <authorList>
            <person name="Misof B."/>
            <person name="Oliver O."/>
            <person name="Podsiadlowski L."/>
            <person name="Donath A."/>
            <person name="Peters R."/>
            <person name="Mayer C."/>
            <person name="Rust J."/>
            <person name="Gunkel S."/>
            <person name="Lesny P."/>
            <person name="Martin S."/>
            <person name="Oeyen J.P."/>
            <person name="Petersen M."/>
            <person name="Panagiotis P."/>
            <person name="Wilbrandt J."/>
            <person name="Tanja T."/>
        </authorList>
    </citation>
    <scope>NUCLEOTIDE SEQUENCE</scope>
    <source>
        <strain evidence="13">GBR_01_08_01A</strain>
        <tissue evidence="13">Thorax + abdomen</tissue>
    </source>
</reference>
<organism evidence="13 14">
    <name type="scientific">Odynerus spinipes</name>
    <dbReference type="NCBI Taxonomy" id="1348599"/>
    <lineage>
        <taxon>Eukaryota</taxon>
        <taxon>Metazoa</taxon>
        <taxon>Ecdysozoa</taxon>
        <taxon>Arthropoda</taxon>
        <taxon>Hexapoda</taxon>
        <taxon>Insecta</taxon>
        <taxon>Pterygota</taxon>
        <taxon>Neoptera</taxon>
        <taxon>Endopterygota</taxon>
        <taxon>Hymenoptera</taxon>
        <taxon>Apocrita</taxon>
        <taxon>Aculeata</taxon>
        <taxon>Vespoidea</taxon>
        <taxon>Vespidae</taxon>
        <taxon>Eumeninae</taxon>
        <taxon>Odynerus</taxon>
    </lineage>
</organism>